<dbReference type="InterPro" id="IPR011335">
    <property type="entry name" value="Restrct_endonuc-II-like"/>
</dbReference>
<dbReference type="HOGENOM" id="CLU_076312_4_0_11"/>
<evidence type="ECO:0000259" key="1">
    <source>
        <dbReference type="Pfam" id="PF05685"/>
    </source>
</evidence>
<evidence type="ECO:0000313" key="2">
    <source>
        <dbReference type="EMBL" id="BAL92255.1"/>
    </source>
</evidence>
<gene>
    <name evidence="2" type="ordered locus">AMIS_70350</name>
</gene>
<dbReference type="InterPro" id="IPR008538">
    <property type="entry name" value="Uma2"/>
</dbReference>
<dbReference type="PANTHER" id="PTHR35400">
    <property type="entry name" value="SLR1083 PROTEIN"/>
    <property type="match status" value="1"/>
</dbReference>
<protein>
    <recommendedName>
        <fullName evidence="1">Putative restriction endonuclease domain-containing protein</fullName>
    </recommendedName>
</protein>
<dbReference type="SUPFAM" id="SSF52980">
    <property type="entry name" value="Restriction endonuclease-like"/>
    <property type="match status" value="1"/>
</dbReference>
<name>I0HGW8_ACTM4</name>
<feature type="domain" description="Putative restriction endonuclease" evidence="1">
    <location>
        <begin position="28"/>
        <end position="169"/>
    </location>
</feature>
<dbReference type="eggNOG" id="COG4636">
    <property type="taxonomic scope" value="Bacteria"/>
</dbReference>
<dbReference type="PATRIC" id="fig|512565.3.peg.7040"/>
<dbReference type="Proteomes" id="UP000007882">
    <property type="component" value="Chromosome"/>
</dbReference>
<evidence type="ECO:0000313" key="3">
    <source>
        <dbReference type="Proteomes" id="UP000007882"/>
    </source>
</evidence>
<keyword evidence="3" id="KW-1185">Reference proteome</keyword>
<organism evidence="2 3">
    <name type="scientific">Actinoplanes missouriensis (strain ATCC 14538 / DSM 43046 / CBS 188.64 / JCM 3121 / NBRC 102363 / NCIMB 12654 / NRRL B-3342 / UNCC 431)</name>
    <dbReference type="NCBI Taxonomy" id="512565"/>
    <lineage>
        <taxon>Bacteria</taxon>
        <taxon>Bacillati</taxon>
        <taxon>Actinomycetota</taxon>
        <taxon>Actinomycetes</taxon>
        <taxon>Micromonosporales</taxon>
        <taxon>Micromonosporaceae</taxon>
        <taxon>Actinoplanes</taxon>
    </lineage>
</organism>
<dbReference type="Pfam" id="PF05685">
    <property type="entry name" value="Uma2"/>
    <property type="match status" value="1"/>
</dbReference>
<proteinExistence type="predicted"/>
<dbReference type="KEGG" id="ams:AMIS_70350"/>
<dbReference type="STRING" id="512565.AMIS_70350"/>
<dbReference type="AlphaFoldDB" id="I0HGW8"/>
<dbReference type="Gene3D" id="3.90.1570.10">
    <property type="entry name" value="tt1808, chain A"/>
    <property type="match status" value="1"/>
</dbReference>
<accession>I0HGW8</accession>
<dbReference type="CDD" id="cd06260">
    <property type="entry name" value="DUF820-like"/>
    <property type="match status" value="1"/>
</dbReference>
<sequence length="205" mass="23233">MEEASMSIALHADVEELLKRDDLTVDDIADLPEDLRYELIDGRLVLSPLALPIHQFIAHRITVAAEEHCPEDVLVNGEQAVLLDRRNELHPDVVLIREEGAGKSPVKPGDVPLVVEVVSESSKKYDRDGKLKKYAYVGIRNYWIVDPLAERVTLTQFALGPGGDYQQLLETDELVTVDRPWRITLDLPAWTRRRDRIRAVARPDN</sequence>
<dbReference type="PANTHER" id="PTHR35400:SF3">
    <property type="entry name" value="SLL1072 PROTEIN"/>
    <property type="match status" value="1"/>
</dbReference>
<dbReference type="EMBL" id="AP012319">
    <property type="protein sequence ID" value="BAL92255.1"/>
    <property type="molecule type" value="Genomic_DNA"/>
</dbReference>
<dbReference type="InterPro" id="IPR012296">
    <property type="entry name" value="Nuclease_put_TT1808"/>
</dbReference>
<reference evidence="2 3" key="1">
    <citation type="submission" date="2012-02" db="EMBL/GenBank/DDBJ databases">
        <title>Complete genome sequence of Actinoplanes missouriensis 431 (= NBRC 102363).</title>
        <authorList>
            <person name="Ohnishi Y."/>
            <person name="Ishikawa J."/>
            <person name="Sekine M."/>
            <person name="Hosoyama A."/>
            <person name="Harada T."/>
            <person name="Narita H."/>
            <person name="Hata T."/>
            <person name="Konno Y."/>
            <person name="Tutikane K."/>
            <person name="Fujita N."/>
            <person name="Horinouchi S."/>
            <person name="Hayakawa M."/>
        </authorList>
    </citation>
    <scope>NUCLEOTIDE SEQUENCE [LARGE SCALE GENOMIC DNA]</scope>
    <source>
        <strain evidence="3">ATCC 14538 / DSM 43046 / CBS 188.64 / JCM 3121 / NBRC 102363 / NCIMB 12654 / NRRL B-3342 / UNCC 431</strain>
    </source>
</reference>